<dbReference type="AlphaFoldDB" id="A0A1H7LI38"/>
<evidence type="ECO:0000256" key="2">
    <source>
        <dbReference type="ARBA" id="ARBA00022763"/>
    </source>
</evidence>
<dbReference type="EMBL" id="FOAT01000009">
    <property type="protein sequence ID" value="SEK98622.1"/>
    <property type="molecule type" value="Genomic_DNA"/>
</dbReference>
<protein>
    <submittedName>
        <fullName evidence="4">Uncharacterized protein</fullName>
    </submittedName>
</protein>
<keyword evidence="2" id="KW-0227">DNA damage</keyword>
<dbReference type="RefSeq" id="WP_074833697.1">
    <property type="nucleotide sequence ID" value="NZ_FOAT01000009.1"/>
</dbReference>
<reference evidence="4 5" key="1">
    <citation type="submission" date="2016-10" db="EMBL/GenBank/DDBJ databases">
        <authorList>
            <person name="de Groot N.N."/>
        </authorList>
    </citation>
    <scope>NUCLEOTIDE SEQUENCE [LARGE SCALE GENOMIC DNA]</scope>
    <source>
        <strain evidence="4 5">KH2T6</strain>
    </source>
</reference>
<evidence type="ECO:0000256" key="1">
    <source>
        <dbReference type="ARBA" id="ARBA00006638"/>
    </source>
</evidence>
<dbReference type="InterPro" id="IPR041247">
    <property type="entry name" value="Rad52_fam"/>
</dbReference>
<dbReference type="GO" id="GO:0006281">
    <property type="term" value="P:DNA repair"/>
    <property type="evidence" value="ECO:0007669"/>
    <property type="project" value="UniProtKB-KW"/>
</dbReference>
<dbReference type="OrthoDB" id="9805874at2"/>
<organism evidence="4 5">
    <name type="scientific">Ruminococcus albus</name>
    <dbReference type="NCBI Taxonomy" id="1264"/>
    <lineage>
        <taxon>Bacteria</taxon>
        <taxon>Bacillati</taxon>
        <taxon>Bacillota</taxon>
        <taxon>Clostridia</taxon>
        <taxon>Eubacteriales</taxon>
        <taxon>Oscillospiraceae</taxon>
        <taxon>Ruminococcus</taxon>
    </lineage>
</organism>
<evidence type="ECO:0000313" key="5">
    <source>
        <dbReference type="Proteomes" id="UP000186015"/>
    </source>
</evidence>
<proteinExistence type="inferred from homology"/>
<comment type="similarity">
    <text evidence="1">Belongs to the RAD52 family.</text>
</comment>
<dbReference type="Pfam" id="PF04098">
    <property type="entry name" value="Rad52_Rad22"/>
    <property type="match status" value="1"/>
</dbReference>
<evidence type="ECO:0000313" key="4">
    <source>
        <dbReference type="EMBL" id="SEK98622.1"/>
    </source>
</evidence>
<sequence>MNNLSIRLLRADEIECRIGTISDKGLSLLLYTDARADMKILDETFGVLGWKRSHQSINGNLYCTIELWDEDKKQWISKQDVGTESYTEKEKGQASDSFKRACFTVGIGRELYSAPHVWVSAQKCRIQRRGDKFVCFDKFSVGHIVYSDEREIVGLTIINSDTGEVVYNGYKRSQKKTA</sequence>
<evidence type="ECO:0000256" key="3">
    <source>
        <dbReference type="ARBA" id="ARBA00023204"/>
    </source>
</evidence>
<dbReference type="Proteomes" id="UP000186015">
    <property type="component" value="Unassembled WGS sequence"/>
</dbReference>
<gene>
    <name evidence="4" type="ORF">SAMN05216469_10939</name>
</gene>
<name>A0A1H7LI38_RUMAL</name>
<accession>A0A1H7LI38</accession>
<keyword evidence="3" id="KW-0234">DNA repair</keyword>